<keyword evidence="3" id="KW-1003">Cell membrane</keyword>
<dbReference type="GO" id="GO:0055085">
    <property type="term" value="P:transmembrane transport"/>
    <property type="evidence" value="ECO:0007669"/>
    <property type="project" value="InterPro"/>
</dbReference>
<feature type="transmembrane region" description="Helical" evidence="7">
    <location>
        <begin position="120"/>
        <end position="142"/>
    </location>
</feature>
<dbReference type="InterPro" id="IPR050809">
    <property type="entry name" value="UgpAE/MalFG_permease"/>
</dbReference>
<dbReference type="CDD" id="cd06261">
    <property type="entry name" value="TM_PBP2"/>
    <property type="match status" value="1"/>
</dbReference>
<dbReference type="RefSeq" id="WP_245871306.1">
    <property type="nucleotide sequence ID" value="NZ_FZPH01000016.1"/>
</dbReference>
<accession>A0A239PAL2</accession>
<evidence type="ECO:0000313" key="10">
    <source>
        <dbReference type="Proteomes" id="UP000198362"/>
    </source>
</evidence>
<comment type="subcellular location">
    <subcellularLocation>
        <location evidence="1 7">Cell membrane</location>
        <topology evidence="1 7">Multi-pass membrane protein</topology>
    </subcellularLocation>
</comment>
<protein>
    <submittedName>
        <fullName evidence="9">Multiple sugar transport system permease protein</fullName>
    </submittedName>
</protein>
<feature type="transmembrane region" description="Helical" evidence="7">
    <location>
        <begin position="277"/>
        <end position="299"/>
    </location>
</feature>
<feature type="domain" description="ABC transmembrane type-1" evidence="8">
    <location>
        <begin position="82"/>
        <end position="295"/>
    </location>
</feature>
<proteinExistence type="inferred from homology"/>
<evidence type="ECO:0000313" key="9">
    <source>
        <dbReference type="EMBL" id="SNT63985.1"/>
    </source>
</evidence>
<organism evidence="9 10">
    <name type="scientific">Asanoa hainanensis</name>
    <dbReference type="NCBI Taxonomy" id="560556"/>
    <lineage>
        <taxon>Bacteria</taxon>
        <taxon>Bacillati</taxon>
        <taxon>Actinomycetota</taxon>
        <taxon>Actinomycetes</taxon>
        <taxon>Micromonosporales</taxon>
        <taxon>Micromonosporaceae</taxon>
        <taxon>Asanoa</taxon>
    </lineage>
</organism>
<dbReference type="SUPFAM" id="SSF161098">
    <property type="entry name" value="MetI-like"/>
    <property type="match status" value="1"/>
</dbReference>
<keyword evidence="10" id="KW-1185">Reference proteome</keyword>
<dbReference type="AlphaFoldDB" id="A0A239PAL2"/>
<evidence type="ECO:0000256" key="3">
    <source>
        <dbReference type="ARBA" id="ARBA00022475"/>
    </source>
</evidence>
<comment type="similarity">
    <text evidence="7">Belongs to the binding-protein-dependent transport system permease family.</text>
</comment>
<dbReference type="Gene3D" id="1.10.3720.10">
    <property type="entry name" value="MetI-like"/>
    <property type="match status" value="1"/>
</dbReference>
<reference evidence="9 10" key="1">
    <citation type="submission" date="2017-06" db="EMBL/GenBank/DDBJ databases">
        <authorList>
            <person name="Kim H.J."/>
            <person name="Triplett B.A."/>
        </authorList>
    </citation>
    <scope>NUCLEOTIDE SEQUENCE [LARGE SCALE GENOMIC DNA]</scope>
    <source>
        <strain evidence="9 10">CGMCC 4.5593</strain>
    </source>
</reference>
<feature type="transmembrane region" description="Helical" evidence="7">
    <location>
        <begin position="20"/>
        <end position="43"/>
    </location>
</feature>
<dbReference type="Pfam" id="PF00528">
    <property type="entry name" value="BPD_transp_1"/>
    <property type="match status" value="1"/>
</dbReference>
<evidence type="ECO:0000256" key="4">
    <source>
        <dbReference type="ARBA" id="ARBA00022692"/>
    </source>
</evidence>
<evidence type="ECO:0000256" key="6">
    <source>
        <dbReference type="ARBA" id="ARBA00023136"/>
    </source>
</evidence>
<name>A0A239PAL2_9ACTN</name>
<dbReference type="InterPro" id="IPR035906">
    <property type="entry name" value="MetI-like_sf"/>
</dbReference>
<feature type="transmembrane region" description="Helical" evidence="7">
    <location>
        <begin position="85"/>
        <end position="108"/>
    </location>
</feature>
<dbReference type="InterPro" id="IPR000515">
    <property type="entry name" value="MetI-like"/>
</dbReference>
<dbReference type="EMBL" id="FZPH01000016">
    <property type="protein sequence ID" value="SNT63985.1"/>
    <property type="molecule type" value="Genomic_DNA"/>
</dbReference>
<evidence type="ECO:0000256" key="2">
    <source>
        <dbReference type="ARBA" id="ARBA00022448"/>
    </source>
</evidence>
<keyword evidence="2 7" id="KW-0813">Transport</keyword>
<gene>
    <name evidence="9" type="ORF">SAMN05421812_11654</name>
</gene>
<evidence type="ECO:0000256" key="1">
    <source>
        <dbReference type="ARBA" id="ARBA00004651"/>
    </source>
</evidence>
<feature type="transmembrane region" description="Helical" evidence="7">
    <location>
        <begin position="221"/>
        <end position="241"/>
    </location>
</feature>
<evidence type="ECO:0000259" key="8">
    <source>
        <dbReference type="PROSITE" id="PS50928"/>
    </source>
</evidence>
<feature type="transmembrane region" description="Helical" evidence="7">
    <location>
        <begin position="162"/>
        <end position="189"/>
    </location>
</feature>
<dbReference type="Proteomes" id="UP000198362">
    <property type="component" value="Unassembled WGS sequence"/>
</dbReference>
<evidence type="ECO:0000256" key="7">
    <source>
        <dbReference type="RuleBase" id="RU363032"/>
    </source>
</evidence>
<dbReference type="GO" id="GO:0005886">
    <property type="term" value="C:plasma membrane"/>
    <property type="evidence" value="ECO:0007669"/>
    <property type="project" value="UniProtKB-SubCell"/>
</dbReference>
<sequence length="308" mass="32941">MTTLSTGRRPARRRGGSAPFVLVAPAVVLLVTFLLVPIGYTVYLSLRAARVTGGGLGRRVEQFVGLENYRGVLTDSAYLDGVVRMLGYGAVVVPVMLGLALLFALLLDTPRVRLTRTTRIGIFLPYAVPGVIASLLWGFMYLPSVSPIRAVLESVNLPAPDFLGPSTVFFSIANIGVWGGVGFNMIVLFTALRGIPGEMYDAARVDGASEIQIALRVKIPLIAPALVMTGIFSIIATLQVFSEPAVIQPLSDSIPSTWVPLMTIYRDAFVNSDIHTAAAASVVLALGTLALSIVVLTVLQRRAFRSDQ</sequence>
<keyword evidence="4 7" id="KW-0812">Transmembrane</keyword>
<keyword evidence="5 7" id="KW-1133">Transmembrane helix</keyword>
<dbReference type="PROSITE" id="PS50928">
    <property type="entry name" value="ABC_TM1"/>
    <property type="match status" value="1"/>
</dbReference>
<dbReference type="PANTHER" id="PTHR43227:SF8">
    <property type="entry name" value="DIACETYLCHITOBIOSE UPTAKE SYSTEM PERMEASE PROTEIN DASB"/>
    <property type="match status" value="1"/>
</dbReference>
<dbReference type="PANTHER" id="PTHR43227">
    <property type="entry name" value="BLL4140 PROTEIN"/>
    <property type="match status" value="1"/>
</dbReference>
<evidence type="ECO:0000256" key="5">
    <source>
        <dbReference type="ARBA" id="ARBA00022989"/>
    </source>
</evidence>
<keyword evidence="6 7" id="KW-0472">Membrane</keyword>
<keyword evidence="9" id="KW-0762">Sugar transport</keyword>